<dbReference type="EMBL" id="JAFIQS020000013">
    <property type="protein sequence ID" value="KAH9474909.1"/>
    <property type="molecule type" value="Genomic_DNA"/>
</dbReference>
<keyword evidence="2" id="KW-1185">Reference proteome</keyword>
<comment type="caution">
    <text evidence="1">The sequence shown here is derived from an EMBL/GenBank/DDBJ whole genome shotgun (WGS) entry which is preliminary data.</text>
</comment>
<organism evidence="1 2">
    <name type="scientific">Psilocybe cubensis</name>
    <name type="common">Psychedelic mushroom</name>
    <name type="synonym">Stropharia cubensis</name>
    <dbReference type="NCBI Taxonomy" id="181762"/>
    <lineage>
        <taxon>Eukaryota</taxon>
        <taxon>Fungi</taxon>
        <taxon>Dikarya</taxon>
        <taxon>Basidiomycota</taxon>
        <taxon>Agaricomycotina</taxon>
        <taxon>Agaricomycetes</taxon>
        <taxon>Agaricomycetidae</taxon>
        <taxon>Agaricales</taxon>
        <taxon>Agaricineae</taxon>
        <taxon>Strophariaceae</taxon>
        <taxon>Psilocybe</taxon>
    </lineage>
</organism>
<gene>
    <name evidence="1" type="ORF">JR316_0013377</name>
</gene>
<evidence type="ECO:0000313" key="2">
    <source>
        <dbReference type="Proteomes" id="UP000664032"/>
    </source>
</evidence>
<dbReference type="Proteomes" id="UP000664032">
    <property type="component" value="Unassembled WGS sequence"/>
</dbReference>
<proteinExistence type="predicted"/>
<reference evidence="1" key="1">
    <citation type="submission" date="2021-10" db="EMBL/GenBank/DDBJ databases">
        <title>Psilocybe cubensis genome.</title>
        <authorList>
            <person name="Mckernan K.J."/>
            <person name="Crawford S."/>
            <person name="Trippe A."/>
            <person name="Kane L.T."/>
            <person name="Mclaughlin S."/>
        </authorList>
    </citation>
    <scope>NUCLEOTIDE SEQUENCE</scope>
    <source>
        <strain evidence="1">MGC-MH-2018</strain>
    </source>
</reference>
<protein>
    <submittedName>
        <fullName evidence="1">Uncharacterized protein</fullName>
    </submittedName>
</protein>
<sequence>MEWSGRLDSDDDDDDEDDGVRFLHRDQELVEEVGLGSTDANSDADADADVDSNVEERRG</sequence>
<evidence type="ECO:0000313" key="1">
    <source>
        <dbReference type="EMBL" id="KAH9474909.1"/>
    </source>
</evidence>
<name>A0ACB8GH39_PSICU</name>
<accession>A0ACB8GH39</accession>